<dbReference type="EMBL" id="JAOZYC010000146">
    <property type="protein sequence ID" value="MEB8341389.1"/>
    <property type="molecule type" value="Genomic_DNA"/>
</dbReference>
<dbReference type="EC" id="4.1.2.-" evidence="4"/>
<name>A0ABU6FC18_9ACTN</name>
<evidence type="ECO:0000256" key="1">
    <source>
        <dbReference type="ARBA" id="ARBA00022723"/>
    </source>
</evidence>
<dbReference type="RefSeq" id="WP_326020537.1">
    <property type="nucleotide sequence ID" value="NZ_JAOZYC010000146.1"/>
</dbReference>
<comment type="caution">
    <text evidence="4">The sequence shown here is derived from an EMBL/GenBank/DDBJ whole genome shotgun (WGS) entry which is preliminary data.</text>
</comment>
<evidence type="ECO:0000313" key="4">
    <source>
        <dbReference type="EMBL" id="MEB8341389.1"/>
    </source>
</evidence>
<dbReference type="SMART" id="SM01007">
    <property type="entry name" value="Aldolase_II"/>
    <property type="match status" value="1"/>
</dbReference>
<dbReference type="Gene3D" id="3.40.225.10">
    <property type="entry name" value="Class II aldolase/adducin N-terminal domain"/>
    <property type="match status" value="1"/>
</dbReference>
<dbReference type="SUPFAM" id="SSF53639">
    <property type="entry name" value="AraD/HMP-PK domain-like"/>
    <property type="match status" value="1"/>
</dbReference>
<keyword evidence="1" id="KW-0479">Metal-binding</keyword>
<evidence type="ECO:0000313" key="5">
    <source>
        <dbReference type="Proteomes" id="UP001354931"/>
    </source>
</evidence>
<dbReference type="PANTHER" id="PTHR22789:SF0">
    <property type="entry name" value="3-OXO-TETRONATE 4-PHOSPHATE DECARBOXYLASE-RELATED"/>
    <property type="match status" value="1"/>
</dbReference>
<proteinExistence type="predicted"/>
<accession>A0ABU6FC18</accession>
<dbReference type="InterPro" id="IPR036409">
    <property type="entry name" value="Aldolase_II/adducin_N_sf"/>
</dbReference>
<reference evidence="4 5" key="1">
    <citation type="submission" date="2022-10" db="EMBL/GenBank/DDBJ databases">
        <authorList>
            <person name="Xie J."/>
            <person name="Shen N."/>
        </authorList>
    </citation>
    <scope>NUCLEOTIDE SEQUENCE [LARGE SCALE GENOMIC DNA]</scope>
    <source>
        <strain evidence="4 5">YIM65594</strain>
    </source>
</reference>
<keyword evidence="5" id="KW-1185">Reference proteome</keyword>
<protein>
    <submittedName>
        <fullName evidence="4">Aldolase</fullName>
        <ecNumber evidence="4">4.1.2.-</ecNumber>
    </submittedName>
</protein>
<dbReference type="NCBIfam" id="NF006000">
    <property type="entry name" value="PRK08130.1"/>
    <property type="match status" value="1"/>
</dbReference>
<keyword evidence="2 4" id="KW-0456">Lyase</keyword>
<evidence type="ECO:0000256" key="2">
    <source>
        <dbReference type="ARBA" id="ARBA00023239"/>
    </source>
</evidence>
<sequence length="226" mass="24535">MTQDLKSAAEDARSEIVRVGNSLFARGYVHASAGNISARLDDGLGHLITPTDAALGFLDPERLALVDGEGVQVAGDRASKTLTLHRRIYEADPTARFVIHTHSTHLVALTLAGVWHQDDVLPPITPYYVMKVGHVPHIPYHRPGDPRVADLVTERINSRATQGTSIRAVLLDRLGPVVWGPDAAAALAVLEELEETARLWLTTDRKPTPLPDDAIAELRATFGAAW</sequence>
<feature type="domain" description="Class II aldolase/adducin N-terminal" evidence="3">
    <location>
        <begin position="14"/>
        <end position="201"/>
    </location>
</feature>
<dbReference type="InterPro" id="IPR001303">
    <property type="entry name" value="Aldolase_II/adducin_N"/>
</dbReference>
<evidence type="ECO:0000259" key="3">
    <source>
        <dbReference type="SMART" id="SM01007"/>
    </source>
</evidence>
<organism evidence="4 5">
    <name type="scientific">Streptomyces endophyticus</name>
    <dbReference type="NCBI Taxonomy" id="714166"/>
    <lineage>
        <taxon>Bacteria</taxon>
        <taxon>Bacillati</taxon>
        <taxon>Actinomycetota</taxon>
        <taxon>Actinomycetes</taxon>
        <taxon>Kitasatosporales</taxon>
        <taxon>Streptomycetaceae</taxon>
        <taxon>Streptomyces</taxon>
    </lineage>
</organism>
<gene>
    <name evidence="4" type="ORF">OKJ99_28230</name>
</gene>
<dbReference type="PANTHER" id="PTHR22789">
    <property type="entry name" value="FUCULOSE PHOSPHATE ALDOLASE"/>
    <property type="match status" value="1"/>
</dbReference>
<dbReference type="Pfam" id="PF00596">
    <property type="entry name" value="Aldolase_II"/>
    <property type="match status" value="1"/>
</dbReference>
<dbReference type="InterPro" id="IPR050197">
    <property type="entry name" value="Aldolase_class_II_sugar_metab"/>
</dbReference>
<dbReference type="GO" id="GO:0016829">
    <property type="term" value="F:lyase activity"/>
    <property type="evidence" value="ECO:0007669"/>
    <property type="project" value="UniProtKB-KW"/>
</dbReference>
<dbReference type="Proteomes" id="UP001354931">
    <property type="component" value="Unassembled WGS sequence"/>
</dbReference>